<sequence>MKNLQICLLVLLAALFAGCETEGKFRDTSYYNPQVTFNPTWLQGDYRITYNGSESPYVSKSEKTFKLEIFRKDDATDTPVLAENECPSDKAITLFRPVGSELAVYTGNEDKYTTFIPTIIFSGNKDDYTATFNNGEIEEGETNYIAKDNLTGTFRIVRKADNTILYEEEITLEADGTLQFMQLSDTEFLEIPESDEPDPESRQYTKIRFFYTADAFPEHDKLRLVVYLMDLDAAQFTEAIATIELEAGKISEYIQIDNDAFGQGSVNGVYDLIDENGNMIVDNTQHFNTSIQIGTSDNKFMTFRFVDPSHQGGDNVGCSRILYTPWE</sequence>
<comment type="caution">
    <text evidence="2">The sequence shown here is derived from an EMBL/GenBank/DDBJ whole genome shotgun (WGS) entry which is preliminary data.</text>
</comment>
<reference evidence="3" key="1">
    <citation type="submission" date="2017-04" db="EMBL/GenBank/DDBJ databases">
        <title>Function of individual gut microbiota members based on whole genome sequencing of pure cultures obtained from chicken caecum.</title>
        <authorList>
            <person name="Medvecky M."/>
            <person name="Cejkova D."/>
            <person name="Polansky O."/>
            <person name="Karasova D."/>
            <person name="Kubasova T."/>
            <person name="Cizek A."/>
            <person name="Rychlik I."/>
        </authorList>
    </citation>
    <scope>NUCLEOTIDE SEQUENCE [LARGE SCALE GENOMIC DNA]</scope>
    <source>
        <strain evidence="3">An90</strain>
    </source>
</reference>
<dbReference type="Proteomes" id="UP000195772">
    <property type="component" value="Unassembled WGS sequence"/>
</dbReference>
<feature type="signal peptide" evidence="1">
    <location>
        <begin position="1"/>
        <end position="19"/>
    </location>
</feature>
<proteinExistence type="predicted"/>
<dbReference type="EMBL" id="NFHB01000003">
    <property type="protein sequence ID" value="OUN03949.1"/>
    <property type="molecule type" value="Genomic_DNA"/>
</dbReference>
<evidence type="ECO:0000313" key="3">
    <source>
        <dbReference type="Proteomes" id="UP000195772"/>
    </source>
</evidence>
<dbReference type="AlphaFoldDB" id="A0A1Y3R2U9"/>
<feature type="chain" id="PRO_5012779618" description="DUF5119 domain-containing protein" evidence="1">
    <location>
        <begin position="20"/>
        <end position="327"/>
    </location>
</feature>
<protein>
    <recommendedName>
        <fullName evidence="4">DUF5119 domain-containing protein</fullName>
    </recommendedName>
</protein>
<keyword evidence="1" id="KW-0732">Signal</keyword>
<organism evidence="2 3">
    <name type="scientific">Alistipes onderdonkii</name>
    <dbReference type="NCBI Taxonomy" id="328813"/>
    <lineage>
        <taxon>Bacteria</taxon>
        <taxon>Pseudomonadati</taxon>
        <taxon>Bacteroidota</taxon>
        <taxon>Bacteroidia</taxon>
        <taxon>Bacteroidales</taxon>
        <taxon>Rikenellaceae</taxon>
        <taxon>Alistipes</taxon>
    </lineage>
</organism>
<gene>
    <name evidence="2" type="ORF">B5G41_05670</name>
</gene>
<name>A0A1Y3R2U9_9BACT</name>
<dbReference type="RefSeq" id="WP_087401742.1">
    <property type="nucleotide sequence ID" value="NZ_DAWEOI010000001.1"/>
</dbReference>
<dbReference type="OrthoDB" id="1093796at2"/>
<accession>A0A1Y3R2U9</accession>
<evidence type="ECO:0008006" key="4">
    <source>
        <dbReference type="Google" id="ProtNLM"/>
    </source>
</evidence>
<evidence type="ECO:0000313" key="2">
    <source>
        <dbReference type="EMBL" id="OUN03949.1"/>
    </source>
</evidence>
<dbReference type="PROSITE" id="PS51257">
    <property type="entry name" value="PROKAR_LIPOPROTEIN"/>
    <property type="match status" value="1"/>
</dbReference>
<evidence type="ECO:0000256" key="1">
    <source>
        <dbReference type="SAM" id="SignalP"/>
    </source>
</evidence>